<keyword evidence="3" id="KW-1003">Cell membrane</keyword>
<protein>
    <submittedName>
        <fullName evidence="9">ABC transporter permease</fullName>
    </submittedName>
</protein>
<keyword evidence="4 7" id="KW-0812">Transmembrane</keyword>
<proteinExistence type="inferred from homology"/>
<dbReference type="InterPro" id="IPR000515">
    <property type="entry name" value="MetI-like"/>
</dbReference>
<dbReference type="Proteomes" id="UP000599879">
    <property type="component" value="Unassembled WGS sequence"/>
</dbReference>
<evidence type="ECO:0000256" key="6">
    <source>
        <dbReference type="ARBA" id="ARBA00023136"/>
    </source>
</evidence>
<dbReference type="Gene3D" id="1.10.3720.10">
    <property type="entry name" value="MetI-like"/>
    <property type="match status" value="1"/>
</dbReference>
<dbReference type="Pfam" id="PF00528">
    <property type="entry name" value="BPD_transp_1"/>
    <property type="match status" value="1"/>
</dbReference>
<evidence type="ECO:0000256" key="3">
    <source>
        <dbReference type="ARBA" id="ARBA00022475"/>
    </source>
</evidence>
<evidence type="ECO:0000256" key="2">
    <source>
        <dbReference type="ARBA" id="ARBA00022448"/>
    </source>
</evidence>
<keyword evidence="5 7" id="KW-1133">Transmembrane helix</keyword>
<dbReference type="AlphaFoldDB" id="A0A923FVN0"/>
<comment type="subcellular location">
    <subcellularLocation>
        <location evidence="1 7">Cell membrane</location>
        <topology evidence="1 7">Multi-pass membrane protein</topology>
    </subcellularLocation>
</comment>
<dbReference type="GO" id="GO:0042918">
    <property type="term" value="P:alkanesulfonate transmembrane transport"/>
    <property type="evidence" value="ECO:0007669"/>
    <property type="project" value="UniProtKB-ARBA"/>
</dbReference>
<dbReference type="EMBL" id="JABWRE020000001">
    <property type="protein sequence ID" value="MBV4538552.1"/>
    <property type="molecule type" value="Genomic_DNA"/>
</dbReference>
<dbReference type="GO" id="GO:0005886">
    <property type="term" value="C:plasma membrane"/>
    <property type="evidence" value="ECO:0007669"/>
    <property type="project" value="UniProtKB-SubCell"/>
</dbReference>
<evidence type="ECO:0000256" key="5">
    <source>
        <dbReference type="ARBA" id="ARBA00022989"/>
    </source>
</evidence>
<evidence type="ECO:0000313" key="10">
    <source>
        <dbReference type="EMBL" id="MBV4538552.1"/>
    </source>
</evidence>
<reference evidence="9" key="2">
    <citation type="submission" date="2020-07" db="EMBL/GenBank/DDBJ databases">
        <authorList>
            <person name="Lood C."/>
            <person name="Girard L."/>
        </authorList>
    </citation>
    <scope>NUCLEOTIDE SEQUENCE</scope>
    <source>
        <strain evidence="9">SWRI10</strain>
    </source>
</reference>
<reference evidence="9" key="1">
    <citation type="journal article" date="2020" name="Microorganisms">
        <title>Reliable Identification of Environmental Pseudomonas Isolates Using the rpoD Gene.</title>
        <authorList>
            <consortium name="The Broad Institute Genome Sequencing Platform"/>
            <person name="Girard L."/>
            <person name="Lood C."/>
            <person name="Rokni-Zadeh H."/>
            <person name="van Noort V."/>
            <person name="Lavigne R."/>
            <person name="De Mot R."/>
        </authorList>
    </citation>
    <scope>NUCLEOTIDE SEQUENCE</scope>
    <source>
        <strain evidence="9">SWRI10</strain>
    </source>
</reference>
<dbReference type="SUPFAM" id="SSF161098">
    <property type="entry name" value="MetI-like"/>
    <property type="match status" value="1"/>
</dbReference>
<evidence type="ECO:0000259" key="8">
    <source>
        <dbReference type="PROSITE" id="PS50928"/>
    </source>
</evidence>
<comment type="similarity">
    <text evidence="7">Belongs to the binding-protein-dependent transport system permease family.</text>
</comment>
<feature type="transmembrane region" description="Helical" evidence="7">
    <location>
        <begin position="104"/>
        <end position="121"/>
    </location>
</feature>
<evidence type="ECO:0000256" key="7">
    <source>
        <dbReference type="RuleBase" id="RU363032"/>
    </source>
</evidence>
<dbReference type="FunFam" id="1.10.3720.10:FF:000003">
    <property type="entry name" value="Aliphatic sulfonate ABC transporter permease"/>
    <property type="match status" value="1"/>
</dbReference>
<dbReference type="InterPro" id="IPR035906">
    <property type="entry name" value="MetI-like_sf"/>
</dbReference>
<dbReference type="PANTHER" id="PTHR30151:SF0">
    <property type="entry name" value="ABC TRANSPORTER PERMEASE PROTEIN MJ0413-RELATED"/>
    <property type="match status" value="1"/>
</dbReference>
<dbReference type="CDD" id="cd06261">
    <property type="entry name" value="TM_PBP2"/>
    <property type="match status" value="1"/>
</dbReference>
<keyword evidence="6 7" id="KW-0472">Membrane</keyword>
<feature type="transmembrane region" description="Helical" evidence="7">
    <location>
        <begin position="128"/>
        <end position="148"/>
    </location>
</feature>
<evidence type="ECO:0000256" key="1">
    <source>
        <dbReference type="ARBA" id="ARBA00004651"/>
    </source>
</evidence>
<feature type="transmembrane region" description="Helical" evidence="7">
    <location>
        <begin position="70"/>
        <end position="89"/>
    </location>
</feature>
<feature type="transmembrane region" description="Helical" evidence="7">
    <location>
        <begin position="225"/>
        <end position="243"/>
    </location>
</feature>
<evidence type="ECO:0000256" key="4">
    <source>
        <dbReference type="ARBA" id="ARBA00022692"/>
    </source>
</evidence>
<feature type="domain" description="ABC transmembrane type-1" evidence="8">
    <location>
        <begin position="63"/>
        <end position="243"/>
    </location>
</feature>
<dbReference type="RefSeq" id="WP_186552915.1">
    <property type="nucleotide sequence ID" value="NZ_JABWRE020000001.1"/>
</dbReference>
<comment type="caution">
    <text evidence="9">The sequence shown here is derived from an EMBL/GenBank/DDBJ whole genome shotgun (WGS) entry which is preliminary data.</text>
</comment>
<dbReference type="EMBL" id="JABWRE010000001">
    <property type="protein sequence ID" value="MBC3439319.1"/>
    <property type="molecule type" value="Genomic_DNA"/>
</dbReference>
<dbReference type="PANTHER" id="PTHR30151">
    <property type="entry name" value="ALKANE SULFONATE ABC TRANSPORTER-RELATED, MEMBRANE SUBUNIT"/>
    <property type="match status" value="1"/>
</dbReference>
<name>A0A923FVN0_9PSED</name>
<reference evidence="10" key="3">
    <citation type="submission" date="2021-06" db="EMBL/GenBank/DDBJ databases">
        <title>Updating the genus Pseudomonas: Description of 43 new species and partition of the Pseudomonas putida group.</title>
        <authorList>
            <person name="Girard L."/>
            <person name="Lood C."/>
            <person name="Vandamme P."/>
            <person name="Rokni-Zadeh H."/>
            <person name="Van Noort V."/>
            <person name="Hofte M."/>
            <person name="Lavigne R."/>
            <person name="De Mot R."/>
        </authorList>
    </citation>
    <scope>NUCLEOTIDE SEQUENCE</scope>
    <source>
        <strain evidence="10">SWRI10</strain>
    </source>
</reference>
<dbReference type="PROSITE" id="PS50928">
    <property type="entry name" value="ABC_TM1"/>
    <property type="match status" value="1"/>
</dbReference>
<accession>A0A923FVN0</accession>
<organism evidence="9">
    <name type="scientific">Pseudomonas urmiensis</name>
    <dbReference type="NCBI Taxonomy" id="2745493"/>
    <lineage>
        <taxon>Bacteria</taxon>
        <taxon>Pseudomonadati</taxon>
        <taxon>Pseudomonadota</taxon>
        <taxon>Gammaproteobacteria</taxon>
        <taxon>Pseudomonadales</taxon>
        <taxon>Pseudomonadaceae</taxon>
        <taxon>Pseudomonas</taxon>
    </lineage>
</organism>
<keyword evidence="2 7" id="KW-0813">Transport</keyword>
<gene>
    <name evidence="9" type="ORF">HU737_01405</name>
    <name evidence="10" type="ORF">HU737_021585</name>
</gene>
<feature type="transmembrane region" description="Helical" evidence="7">
    <location>
        <begin position="168"/>
        <end position="187"/>
    </location>
</feature>
<evidence type="ECO:0000313" key="9">
    <source>
        <dbReference type="EMBL" id="MBC3439319.1"/>
    </source>
</evidence>
<sequence length="260" mass="28028">MTSTFTRWPVRLASLLTCLLFWHLAASSKLNLGLFTFTYVPTPKAVLDAAWQLLTSSSLLAHLTSSLSRVFSGYLVAAVLGVSLGLVIGRSKWAEDTLLPPLEVLRPIPAVAWIPLAILMFPSSELSMVFITFTGALFPILLNTVHGVEAVDPRLVASARSLGAGRYAILREVILPGALPSIVTGLAIGMGTSWFCLVTAEMIAGQFGIGYYTWESYTLQNYPDIIVGMLLIGVLGMGSSALVKRLGALATPWYRLRRGA</sequence>